<gene>
    <name evidence="6" type="ORF">P872_12835</name>
</gene>
<dbReference type="SUPFAM" id="SSF140478">
    <property type="entry name" value="LemA-like"/>
    <property type="match status" value="1"/>
</dbReference>
<comment type="caution">
    <text evidence="6">The sequence shown here is derived from an EMBL/GenBank/DDBJ whole genome shotgun (WGS) entry which is preliminary data.</text>
</comment>
<dbReference type="InterPro" id="IPR023353">
    <property type="entry name" value="LemA-like_dom_sf"/>
</dbReference>
<comment type="similarity">
    <text evidence="2">Belongs to the LemA family.</text>
</comment>
<dbReference type="GO" id="GO:0016020">
    <property type="term" value="C:membrane"/>
    <property type="evidence" value="ECO:0007669"/>
    <property type="project" value="UniProtKB-SubCell"/>
</dbReference>
<evidence type="ECO:0000313" key="7">
    <source>
        <dbReference type="Proteomes" id="UP000016843"/>
    </source>
</evidence>
<evidence type="ECO:0000256" key="5">
    <source>
        <dbReference type="ARBA" id="ARBA00023136"/>
    </source>
</evidence>
<dbReference type="AlphaFoldDB" id="U5BJP0"/>
<evidence type="ECO:0000256" key="1">
    <source>
        <dbReference type="ARBA" id="ARBA00004167"/>
    </source>
</evidence>
<dbReference type="EMBL" id="AWXR01000084">
    <property type="protein sequence ID" value="ERM80660.1"/>
    <property type="molecule type" value="Genomic_DNA"/>
</dbReference>
<keyword evidence="3" id="KW-0812">Transmembrane</keyword>
<name>U5BJP0_9BACT</name>
<organism evidence="6 7">
    <name type="scientific">Rhodonellum psychrophilum GCM71 = DSM 17998</name>
    <dbReference type="NCBI Taxonomy" id="1123057"/>
    <lineage>
        <taxon>Bacteria</taxon>
        <taxon>Pseudomonadati</taxon>
        <taxon>Bacteroidota</taxon>
        <taxon>Cytophagia</taxon>
        <taxon>Cytophagales</taxon>
        <taxon>Cytophagaceae</taxon>
        <taxon>Rhodonellum</taxon>
    </lineage>
</organism>
<dbReference type="Gene3D" id="1.20.1440.20">
    <property type="entry name" value="LemA-like domain"/>
    <property type="match status" value="1"/>
</dbReference>
<evidence type="ECO:0000256" key="3">
    <source>
        <dbReference type="ARBA" id="ARBA00022692"/>
    </source>
</evidence>
<dbReference type="Pfam" id="PF04011">
    <property type="entry name" value="LemA"/>
    <property type="match status" value="1"/>
</dbReference>
<dbReference type="InterPro" id="IPR007156">
    <property type="entry name" value="MamQ_LemA"/>
</dbReference>
<dbReference type="Proteomes" id="UP000016843">
    <property type="component" value="Unassembled WGS sequence"/>
</dbReference>
<comment type="subcellular location">
    <subcellularLocation>
        <location evidence="1">Membrane</location>
        <topology evidence="1">Single-pass membrane protein</topology>
    </subcellularLocation>
</comment>
<keyword evidence="5" id="KW-0472">Membrane</keyword>
<protein>
    <recommendedName>
        <fullName evidence="8">LemA family protein</fullName>
    </recommendedName>
</protein>
<keyword evidence="7" id="KW-1185">Reference proteome</keyword>
<dbReference type="eggNOG" id="COG1704">
    <property type="taxonomic scope" value="Bacteria"/>
</dbReference>
<proteinExistence type="inferred from homology"/>
<reference evidence="6 7" key="1">
    <citation type="journal article" date="2013" name="Genome Announc.">
        <title>Draft Genome Sequence of the Psychrophilic and Alkaliphilic Rhodonellum psychrophilum Strain GCM71T.</title>
        <authorList>
            <person name="Hauptmann A.L."/>
            <person name="Glaring M.A."/>
            <person name="Hallin P.F."/>
            <person name="Prieme A."/>
            <person name="Stougaard P."/>
        </authorList>
    </citation>
    <scope>NUCLEOTIDE SEQUENCE [LARGE SCALE GENOMIC DNA]</scope>
    <source>
        <strain evidence="6 7">GCM71</strain>
    </source>
</reference>
<dbReference type="PANTHER" id="PTHR34478:SF2">
    <property type="entry name" value="MEMBRANE PROTEIN"/>
    <property type="match status" value="1"/>
</dbReference>
<evidence type="ECO:0000313" key="6">
    <source>
        <dbReference type="EMBL" id="ERM80660.1"/>
    </source>
</evidence>
<accession>U5BJP0</accession>
<dbReference type="PANTHER" id="PTHR34478">
    <property type="entry name" value="PROTEIN LEMA"/>
    <property type="match status" value="1"/>
</dbReference>
<sequence length="158" mass="17915">MKNLVDEAWSGIDVQLKRRYDLIPNIINTVKGYASHEKEVLEGVIEKRNAGINAHSVKEHGAAEGALSQSLGRLFALAESYPALKANENFLDLQNQLQLIESDIQNARRYYNGTVRDYSTKIEQFPSNIVANIAHHTQRDFFELENVSDRINPKVDFS</sequence>
<evidence type="ECO:0008006" key="8">
    <source>
        <dbReference type="Google" id="ProtNLM"/>
    </source>
</evidence>
<keyword evidence="4" id="KW-1133">Transmembrane helix</keyword>
<evidence type="ECO:0000256" key="2">
    <source>
        <dbReference type="ARBA" id="ARBA00008854"/>
    </source>
</evidence>
<evidence type="ECO:0000256" key="4">
    <source>
        <dbReference type="ARBA" id="ARBA00022989"/>
    </source>
</evidence>
<dbReference type="PATRIC" id="fig|1123057.7.peg.4509"/>